<keyword evidence="11 16" id="KW-1133">Transmembrane helix</keyword>
<dbReference type="GO" id="GO:0008955">
    <property type="term" value="F:peptidoglycan glycosyltransferase activity"/>
    <property type="evidence" value="ECO:0007669"/>
    <property type="project" value="InterPro"/>
</dbReference>
<evidence type="ECO:0000256" key="4">
    <source>
        <dbReference type="ARBA" id="ARBA00022618"/>
    </source>
</evidence>
<dbReference type="UniPathway" id="UPA00219"/>
<dbReference type="AlphaFoldDB" id="A0A831RPT7"/>
<dbReference type="PANTHER" id="PTHR30627">
    <property type="entry name" value="PEPTIDOGLYCAN D,D-TRANSPEPTIDASE"/>
    <property type="match status" value="1"/>
</dbReference>
<evidence type="ECO:0000256" key="9">
    <source>
        <dbReference type="ARBA" id="ARBA00022960"/>
    </source>
</evidence>
<dbReference type="Gene3D" id="3.30.450.330">
    <property type="match status" value="1"/>
</dbReference>
<keyword evidence="2 16" id="KW-1003">Cell membrane</keyword>
<evidence type="ECO:0000256" key="11">
    <source>
        <dbReference type="ARBA" id="ARBA00022989"/>
    </source>
</evidence>
<feature type="active site" description="Acyl-ester intermediate" evidence="16">
    <location>
        <position position="275"/>
    </location>
</feature>
<comment type="pathway">
    <text evidence="16">Cell wall biogenesis; peptidoglycan biosynthesis.</text>
</comment>
<evidence type="ECO:0000256" key="6">
    <source>
        <dbReference type="ARBA" id="ARBA00022670"/>
    </source>
</evidence>
<dbReference type="GO" id="GO:0000917">
    <property type="term" value="P:division septum assembly"/>
    <property type="evidence" value="ECO:0007669"/>
    <property type="project" value="UniProtKB-KW"/>
</dbReference>
<sequence>MAAVVLLWRAVDQQIFETDFLQNEGQRRYLRVVEMPAHRGMITDRHGSPLAISTPVDSIWANPRVLSPDRRVLTPLAGMLGMKTDELRQLLARRSNRSFVYLRRRINPDLAEKVSRWVKEEGIRGVGLQREYRRFYPAGEVFAHVVGFTDVDDRGQEGIELAYDDWLRGIPGRKRVIRDGRARPVRDVESIRQPQPGKELTLSIDRRLQFLAYRELKRAVKQHRARSGSAVILDVRSGEVLAMVNQPAYNPNGSKSGPPGRFRNRAVTDVFEPGSTMKPFTVAAALETGRYRPDTRIDTRPGFLRVGRNRVRDHDNLGVIDVATVLQKSSNVGSSRIALDLTGEQLYRLYSGVGFGTAANIGFPGEASGQLTPWQRWARIDQATLSFGYGLSVNVLQLARAYAVLAADGVRRPVSLLRVGQPPEGERVMRPETARSVRTMLERVVAKGGTAPRAAVPGYRVAGKTGTVKKSIGGRYADDRYLALFVGMAPASDPRLVMAVVIDEPAGKKYYGGQVAAPVFSSVMAGALRLLNVAPDALGPEAVRLAGGVQ</sequence>
<gene>
    <name evidence="16" type="primary">ftsI</name>
    <name evidence="19" type="ORF">ENI96_11375</name>
</gene>
<dbReference type="InterPro" id="IPR001460">
    <property type="entry name" value="PCN-bd_Tpept"/>
</dbReference>
<evidence type="ECO:0000259" key="17">
    <source>
        <dbReference type="Pfam" id="PF00905"/>
    </source>
</evidence>
<dbReference type="GO" id="GO:0071555">
    <property type="term" value="P:cell wall organization"/>
    <property type="evidence" value="ECO:0007669"/>
    <property type="project" value="UniProtKB-KW"/>
</dbReference>
<keyword evidence="14 16" id="KW-0131">Cell cycle</keyword>
<protein>
    <recommendedName>
        <fullName evidence="16">Peptidoglycan D,D-transpeptidase FtsI</fullName>
        <ecNumber evidence="16">3.4.16.4</ecNumber>
    </recommendedName>
    <alternativeName>
        <fullName evidence="16">Penicillin-binding protein 3</fullName>
        <shortName evidence="16">PBP-3</shortName>
    </alternativeName>
</protein>
<dbReference type="Pfam" id="PF03717">
    <property type="entry name" value="PBP_dimer"/>
    <property type="match status" value="1"/>
</dbReference>
<dbReference type="GO" id="GO:0005886">
    <property type="term" value="C:plasma membrane"/>
    <property type="evidence" value="ECO:0007669"/>
    <property type="project" value="UniProtKB-UniRule"/>
</dbReference>
<comment type="caution">
    <text evidence="19">The sequence shown here is derived from an EMBL/GenBank/DDBJ whole genome shotgun (WGS) entry which is preliminary data.</text>
</comment>
<dbReference type="EMBL" id="DRKP01000137">
    <property type="protein sequence ID" value="HEB97016.1"/>
    <property type="molecule type" value="Genomic_DNA"/>
</dbReference>
<dbReference type="Gene3D" id="3.90.1310.10">
    <property type="entry name" value="Penicillin-binding protein 2a (Domain 2)"/>
    <property type="match status" value="1"/>
</dbReference>
<keyword evidence="12 16" id="KW-0472">Membrane</keyword>
<keyword evidence="13 16" id="KW-0717">Septation</keyword>
<comment type="catalytic activity">
    <reaction evidence="16">
        <text>Preferential cleavage: (Ac)2-L-Lys-D-Ala-|-D-Ala. Also transpeptidation of peptidyl-alanyl moieties that are N-acyl substituents of D-alanine.</text>
        <dbReference type="EC" id="3.4.16.4"/>
    </reaction>
</comment>
<dbReference type="InterPro" id="IPR036138">
    <property type="entry name" value="PBP_dimer_sf"/>
</dbReference>
<keyword evidence="5 16" id="KW-0121">Carboxypeptidase</keyword>
<evidence type="ECO:0000256" key="14">
    <source>
        <dbReference type="ARBA" id="ARBA00023306"/>
    </source>
</evidence>
<dbReference type="InterPro" id="IPR050515">
    <property type="entry name" value="Beta-lactam/transpept"/>
</dbReference>
<comment type="subcellular location">
    <subcellularLocation>
        <location evidence="1">Membrane</location>
    </subcellularLocation>
</comment>
<organism evidence="19">
    <name type="scientific">Sedimenticola thiotaurini</name>
    <dbReference type="NCBI Taxonomy" id="1543721"/>
    <lineage>
        <taxon>Bacteria</taxon>
        <taxon>Pseudomonadati</taxon>
        <taxon>Pseudomonadota</taxon>
        <taxon>Gammaproteobacteria</taxon>
        <taxon>Chromatiales</taxon>
        <taxon>Sedimenticolaceae</taxon>
        <taxon>Sedimenticola</taxon>
    </lineage>
</organism>
<feature type="domain" description="Penicillin-binding protein dimerisation" evidence="18">
    <location>
        <begin position="35"/>
        <end position="186"/>
    </location>
</feature>
<dbReference type="GO" id="GO:0008360">
    <property type="term" value="P:regulation of cell shape"/>
    <property type="evidence" value="ECO:0007669"/>
    <property type="project" value="UniProtKB-KW"/>
</dbReference>
<evidence type="ECO:0000256" key="7">
    <source>
        <dbReference type="ARBA" id="ARBA00022692"/>
    </source>
</evidence>
<keyword evidence="9 16" id="KW-0133">Cell shape</keyword>
<dbReference type="Gene3D" id="1.10.150.770">
    <property type="match status" value="1"/>
</dbReference>
<dbReference type="SUPFAM" id="SSF56519">
    <property type="entry name" value="Penicillin binding protein dimerisation domain"/>
    <property type="match status" value="1"/>
</dbReference>
<dbReference type="GO" id="GO:0009002">
    <property type="term" value="F:serine-type D-Ala-D-Ala carboxypeptidase activity"/>
    <property type="evidence" value="ECO:0007669"/>
    <property type="project" value="UniProtKB-UniRule"/>
</dbReference>
<evidence type="ECO:0000256" key="15">
    <source>
        <dbReference type="ARBA" id="ARBA00023316"/>
    </source>
</evidence>
<evidence type="ECO:0000313" key="19">
    <source>
        <dbReference type="EMBL" id="HEB97016.1"/>
    </source>
</evidence>
<keyword evidence="4 16" id="KW-0132">Cell division</keyword>
<dbReference type="EC" id="3.4.16.4" evidence="16"/>
<feature type="domain" description="Penicillin-binding protein transpeptidase" evidence="17">
    <location>
        <begin position="228"/>
        <end position="524"/>
    </location>
</feature>
<dbReference type="InterPro" id="IPR037532">
    <property type="entry name" value="FtsI_transpept"/>
</dbReference>
<dbReference type="HAMAP" id="MF_02080">
    <property type="entry name" value="FtsI_transpept"/>
    <property type="match status" value="1"/>
</dbReference>
<proteinExistence type="inferred from homology"/>
<keyword evidence="6 16" id="KW-0645">Protease</keyword>
<keyword evidence="10 16" id="KW-0573">Peptidoglycan synthesis</keyword>
<evidence type="ECO:0000256" key="1">
    <source>
        <dbReference type="ARBA" id="ARBA00004370"/>
    </source>
</evidence>
<comment type="similarity">
    <text evidence="16">Belongs to the transpeptidase family. FtsI subfamily.</text>
</comment>
<evidence type="ECO:0000256" key="13">
    <source>
        <dbReference type="ARBA" id="ARBA00023210"/>
    </source>
</evidence>
<evidence type="ECO:0000256" key="2">
    <source>
        <dbReference type="ARBA" id="ARBA00022475"/>
    </source>
</evidence>
<reference evidence="19" key="1">
    <citation type="journal article" date="2020" name="mSystems">
        <title>Genome- and Community-Level Interaction Insights into Carbon Utilization and Element Cycling Functions of Hydrothermarchaeota in Hydrothermal Sediment.</title>
        <authorList>
            <person name="Zhou Z."/>
            <person name="Liu Y."/>
            <person name="Xu W."/>
            <person name="Pan J."/>
            <person name="Luo Z.H."/>
            <person name="Li M."/>
        </authorList>
    </citation>
    <scope>NUCLEOTIDE SEQUENCE [LARGE SCALE GENOMIC DNA]</scope>
    <source>
        <strain evidence="19">HyVt-443</strain>
    </source>
</reference>
<comment type="function">
    <text evidence="16">Catalyzes cross-linking of the peptidoglycan cell wall at the division septum.</text>
</comment>
<evidence type="ECO:0000256" key="16">
    <source>
        <dbReference type="HAMAP-Rule" id="MF_02080"/>
    </source>
</evidence>
<dbReference type="GO" id="GO:0008658">
    <property type="term" value="F:penicillin binding"/>
    <property type="evidence" value="ECO:0007669"/>
    <property type="project" value="InterPro"/>
</dbReference>
<keyword evidence="3 16" id="KW-0997">Cell inner membrane</keyword>
<keyword evidence="8 16" id="KW-0378">Hydrolase</keyword>
<evidence type="ECO:0000256" key="10">
    <source>
        <dbReference type="ARBA" id="ARBA00022984"/>
    </source>
</evidence>
<dbReference type="Pfam" id="PF00905">
    <property type="entry name" value="Transpeptidase"/>
    <property type="match status" value="1"/>
</dbReference>
<accession>A0A831RPT7</accession>
<keyword evidence="15 16" id="KW-0961">Cell wall biogenesis/degradation</keyword>
<dbReference type="PANTHER" id="PTHR30627:SF1">
    <property type="entry name" value="PEPTIDOGLYCAN D,D-TRANSPEPTIDASE FTSI"/>
    <property type="match status" value="1"/>
</dbReference>
<evidence type="ECO:0000256" key="12">
    <source>
        <dbReference type="ARBA" id="ARBA00023136"/>
    </source>
</evidence>
<dbReference type="InterPro" id="IPR012338">
    <property type="entry name" value="Beta-lactam/transpept-like"/>
</dbReference>
<dbReference type="GO" id="GO:0006508">
    <property type="term" value="P:proteolysis"/>
    <property type="evidence" value="ECO:0007669"/>
    <property type="project" value="UniProtKB-KW"/>
</dbReference>
<dbReference type="GO" id="GO:0043093">
    <property type="term" value="P:FtsZ-dependent cytokinesis"/>
    <property type="evidence" value="ECO:0007669"/>
    <property type="project" value="UniProtKB-UniRule"/>
</dbReference>
<dbReference type="SUPFAM" id="SSF56601">
    <property type="entry name" value="beta-lactamase/transpeptidase-like"/>
    <property type="match status" value="1"/>
</dbReference>
<evidence type="ECO:0000256" key="5">
    <source>
        <dbReference type="ARBA" id="ARBA00022645"/>
    </source>
</evidence>
<dbReference type="GO" id="GO:0009252">
    <property type="term" value="P:peptidoglycan biosynthetic process"/>
    <property type="evidence" value="ECO:0007669"/>
    <property type="project" value="UniProtKB-UniRule"/>
</dbReference>
<dbReference type="Gene3D" id="3.40.710.10">
    <property type="entry name" value="DD-peptidase/beta-lactamase superfamily"/>
    <property type="match status" value="1"/>
</dbReference>
<evidence type="ECO:0000259" key="18">
    <source>
        <dbReference type="Pfam" id="PF03717"/>
    </source>
</evidence>
<keyword evidence="7 16" id="KW-0812">Transmembrane</keyword>
<evidence type="ECO:0000256" key="8">
    <source>
        <dbReference type="ARBA" id="ARBA00022801"/>
    </source>
</evidence>
<dbReference type="InterPro" id="IPR005311">
    <property type="entry name" value="PBP_dimer"/>
</dbReference>
<name>A0A831RPT7_9GAMM</name>
<evidence type="ECO:0000256" key="3">
    <source>
        <dbReference type="ARBA" id="ARBA00022519"/>
    </source>
</evidence>
<dbReference type="Proteomes" id="UP000886251">
    <property type="component" value="Unassembled WGS sequence"/>
</dbReference>